<dbReference type="Pfam" id="PF00098">
    <property type="entry name" value="zf-CCHC"/>
    <property type="match status" value="9"/>
</dbReference>
<keyword evidence="1" id="KW-0862">Zinc</keyword>
<name>A0ABR4DFW2_9PEZI</name>
<evidence type="ECO:0000313" key="4">
    <source>
        <dbReference type="EMBL" id="KAL2269184.1"/>
    </source>
</evidence>
<feature type="domain" description="CCHC-type" evidence="3">
    <location>
        <begin position="73"/>
        <end position="88"/>
    </location>
</feature>
<dbReference type="PANTHER" id="PTHR23002">
    <property type="entry name" value="ZINC FINGER CCHC DOMAIN CONTAINING PROTEIN"/>
    <property type="match status" value="1"/>
</dbReference>
<reference evidence="4 5" key="1">
    <citation type="journal article" date="2024" name="Commun. Biol.">
        <title>Comparative genomic analysis of thermophilic fungi reveals convergent evolutionary adaptations and gene losses.</title>
        <authorList>
            <person name="Steindorff A.S."/>
            <person name="Aguilar-Pontes M.V."/>
            <person name="Robinson A.J."/>
            <person name="Andreopoulos B."/>
            <person name="LaButti K."/>
            <person name="Kuo A."/>
            <person name="Mondo S."/>
            <person name="Riley R."/>
            <person name="Otillar R."/>
            <person name="Haridas S."/>
            <person name="Lipzen A."/>
            <person name="Grimwood J."/>
            <person name="Schmutz J."/>
            <person name="Clum A."/>
            <person name="Reid I.D."/>
            <person name="Moisan M.C."/>
            <person name="Butler G."/>
            <person name="Nguyen T.T.M."/>
            <person name="Dewar K."/>
            <person name="Conant G."/>
            <person name="Drula E."/>
            <person name="Henrissat B."/>
            <person name="Hansel C."/>
            <person name="Singer S."/>
            <person name="Hutchinson M.I."/>
            <person name="de Vries R.P."/>
            <person name="Natvig D.O."/>
            <person name="Powell A.J."/>
            <person name="Tsang A."/>
            <person name="Grigoriev I.V."/>
        </authorList>
    </citation>
    <scope>NUCLEOTIDE SEQUENCE [LARGE SCALE GENOMIC DNA]</scope>
    <source>
        <strain evidence="4 5">ATCC 22073</strain>
    </source>
</reference>
<evidence type="ECO:0000256" key="1">
    <source>
        <dbReference type="PROSITE-ProRule" id="PRU00047"/>
    </source>
</evidence>
<feature type="region of interest" description="Disordered" evidence="2">
    <location>
        <begin position="402"/>
        <end position="460"/>
    </location>
</feature>
<feature type="domain" description="CCHC-type" evidence="3">
    <location>
        <begin position="334"/>
        <end position="349"/>
    </location>
</feature>
<feature type="domain" description="CCHC-type" evidence="3">
    <location>
        <begin position="282"/>
        <end position="298"/>
    </location>
</feature>
<keyword evidence="1" id="KW-0863">Zinc-finger</keyword>
<dbReference type="PROSITE" id="PS50158">
    <property type="entry name" value="ZF_CCHC"/>
    <property type="match status" value="8"/>
</dbReference>
<keyword evidence="5" id="KW-1185">Reference proteome</keyword>
<feature type="domain" description="CCHC-type" evidence="3">
    <location>
        <begin position="135"/>
        <end position="150"/>
    </location>
</feature>
<dbReference type="SUPFAM" id="SSF57756">
    <property type="entry name" value="Retrovirus zinc finger-like domains"/>
    <property type="match status" value="5"/>
</dbReference>
<feature type="compositionally biased region" description="Polar residues" evidence="2">
    <location>
        <begin position="409"/>
        <end position="419"/>
    </location>
</feature>
<feature type="compositionally biased region" description="Gly residues" evidence="2">
    <location>
        <begin position="433"/>
        <end position="446"/>
    </location>
</feature>
<keyword evidence="1" id="KW-0479">Metal-binding</keyword>
<feature type="compositionally biased region" description="Low complexity" evidence="2">
    <location>
        <begin position="420"/>
        <end position="432"/>
    </location>
</feature>
<dbReference type="Proteomes" id="UP001600064">
    <property type="component" value="Unassembled WGS sequence"/>
</dbReference>
<dbReference type="EMBL" id="JAZGUE010000003">
    <property type="protein sequence ID" value="KAL2269184.1"/>
    <property type="molecule type" value="Genomic_DNA"/>
</dbReference>
<sequence>MSDNITGPGWGGGQNEFEVSEWNNGSNSTVDDPWNDAGNASGWNGGANDASVELGGGGDHNTFGGDGGADLACFNCGETGHRKADCPKPRAFNGACRRCNQEGHMSKDCPNAPPPECHECQSIEHLAKDCPNRICKNCGNAGHTVSQCTEARKIDRSDVPDMAKDEAWEKIKQVAKTRDIDDIKEAIQIYVKASPETTYVDLERLFRDQEIPIWLIAIERELLPTLTLMDLQGNLNKKYKVTYRTQWNATRPSERLLWPKDVDENLERLKNAGEPTDRMVPKCSNCGEVGHGARSCPQEKLEKPNTSEIRCYNCNETGHRVRDCPVPRVDRFACKNCGESGHKVADCPKPRSTDDVECRNCGELGHRAKDCPKPRDMSRVKCNKCGESGHFERQCTNAEVDGGDGQGWNSGVANRNDSYWGSGNNANGSSSGWEGGADGGNAGTGGWEVPAAGANGPATW</sequence>
<protein>
    <recommendedName>
        <fullName evidence="3">CCHC-type domain-containing protein</fullName>
    </recommendedName>
</protein>
<dbReference type="InterPro" id="IPR036875">
    <property type="entry name" value="Znf_CCHC_sf"/>
</dbReference>
<comment type="caution">
    <text evidence="4">The sequence shown here is derived from an EMBL/GenBank/DDBJ whole genome shotgun (WGS) entry which is preliminary data.</text>
</comment>
<evidence type="ECO:0000259" key="3">
    <source>
        <dbReference type="PROSITE" id="PS50158"/>
    </source>
</evidence>
<evidence type="ECO:0000256" key="2">
    <source>
        <dbReference type="SAM" id="MobiDB-lite"/>
    </source>
</evidence>
<dbReference type="InterPro" id="IPR051714">
    <property type="entry name" value="Znf_CCHC_NABP"/>
</dbReference>
<accession>A0ABR4DFW2</accession>
<dbReference type="SMART" id="SM00343">
    <property type="entry name" value="ZnF_C2HC"/>
    <property type="match status" value="9"/>
</dbReference>
<gene>
    <name evidence="4" type="ORF">VTJ83DRAFT_4030</name>
</gene>
<evidence type="ECO:0000313" key="5">
    <source>
        <dbReference type="Proteomes" id="UP001600064"/>
    </source>
</evidence>
<feature type="region of interest" description="Disordered" evidence="2">
    <location>
        <begin position="1"/>
        <end position="28"/>
    </location>
</feature>
<feature type="domain" description="CCHC-type" evidence="3">
    <location>
        <begin position="310"/>
        <end position="325"/>
    </location>
</feature>
<organism evidence="4 5">
    <name type="scientific">Remersonia thermophila</name>
    <dbReference type="NCBI Taxonomy" id="72144"/>
    <lineage>
        <taxon>Eukaryota</taxon>
        <taxon>Fungi</taxon>
        <taxon>Dikarya</taxon>
        <taxon>Ascomycota</taxon>
        <taxon>Pezizomycotina</taxon>
        <taxon>Sordariomycetes</taxon>
        <taxon>Sordariomycetidae</taxon>
        <taxon>Sordariales</taxon>
        <taxon>Sordariales incertae sedis</taxon>
        <taxon>Remersonia</taxon>
    </lineage>
</organism>
<feature type="domain" description="CCHC-type" evidence="3">
    <location>
        <begin position="358"/>
        <end position="373"/>
    </location>
</feature>
<proteinExistence type="predicted"/>
<dbReference type="InterPro" id="IPR001878">
    <property type="entry name" value="Znf_CCHC"/>
</dbReference>
<dbReference type="Gene3D" id="4.10.60.10">
    <property type="entry name" value="Zinc finger, CCHC-type"/>
    <property type="match status" value="7"/>
</dbReference>
<feature type="domain" description="CCHC-type" evidence="3">
    <location>
        <begin position="381"/>
        <end position="397"/>
    </location>
</feature>
<dbReference type="RefSeq" id="XP_070867908.1">
    <property type="nucleotide sequence ID" value="XM_071010475.1"/>
</dbReference>
<feature type="domain" description="CCHC-type" evidence="3">
    <location>
        <begin position="96"/>
        <end position="111"/>
    </location>
</feature>
<dbReference type="GeneID" id="98125119"/>